<feature type="compositionally biased region" description="Basic and acidic residues" evidence="12">
    <location>
        <begin position="1020"/>
        <end position="1036"/>
    </location>
</feature>
<organism evidence="17 18">
    <name type="scientific">Kingdonia uniflora</name>
    <dbReference type="NCBI Taxonomy" id="39325"/>
    <lineage>
        <taxon>Eukaryota</taxon>
        <taxon>Viridiplantae</taxon>
        <taxon>Streptophyta</taxon>
        <taxon>Embryophyta</taxon>
        <taxon>Tracheophyta</taxon>
        <taxon>Spermatophyta</taxon>
        <taxon>Magnoliopsida</taxon>
        <taxon>Ranunculales</taxon>
        <taxon>Circaeasteraceae</taxon>
        <taxon>Kingdonia</taxon>
    </lineage>
</organism>
<evidence type="ECO:0000313" key="17">
    <source>
        <dbReference type="EMBL" id="KAF6167610.1"/>
    </source>
</evidence>
<keyword evidence="18" id="KW-1185">Reference proteome</keyword>
<feature type="domain" description="Enolase C-terminal" evidence="15">
    <location>
        <begin position="1161"/>
        <end position="1247"/>
    </location>
</feature>
<evidence type="ECO:0008006" key="19">
    <source>
        <dbReference type="Google" id="ProtNLM"/>
    </source>
</evidence>
<dbReference type="Pfam" id="PF13855">
    <property type="entry name" value="LRR_8"/>
    <property type="match status" value="1"/>
</dbReference>
<feature type="region of interest" description="Disordered" evidence="12">
    <location>
        <begin position="1017"/>
        <end position="1036"/>
    </location>
</feature>
<dbReference type="SUPFAM" id="SSF52058">
    <property type="entry name" value="L domain-like"/>
    <property type="match status" value="2"/>
</dbReference>
<dbReference type="Gene3D" id="3.20.20.120">
    <property type="entry name" value="Enolase-like C-terminal domain"/>
    <property type="match status" value="2"/>
</dbReference>
<keyword evidence="4" id="KW-0433">Leucine-rich repeat</keyword>
<evidence type="ECO:0000256" key="10">
    <source>
        <dbReference type="ARBA" id="ARBA00023170"/>
    </source>
</evidence>
<dbReference type="SUPFAM" id="SSF52047">
    <property type="entry name" value="RNI-like"/>
    <property type="match status" value="1"/>
</dbReference>
<evidence type="ECO:0000256" key="5">
    <source>
        <dbReference type="ARBA" id="ARBA00022692"/>
    </source>
</evidence>
<gene>
    <name evidence="17" type="ORF">GIB67_031193</name>
</gene>
<dbReference type="SUPFAM" id="SSF51604">
    <property type="entry name" value="Enolase C-terminal domain-like"/>
    <property type="match status" value="1"/>
</dbReference>
<dbReference type="InterPro" id="IPR013210">
    <property type="entry name" value="LRR_N_plant-typ"/>
</dbReference>
<evidence type="ECO:0000256" key="1">
    <source>
        <dbReference type="ARBA" id="ARBA00004251"/>
    </source>
</evidence>
<dbReference type="InterPro" id="IPR046956">
    <property type="entry name" value="RLP23-like"/>
</dbReference>
<dbReference type="InterPro" id="IPR001611">
    <property type="entry name" value="Leu-rich_rpt"/>
</dbReference>
<dbReference type="Pfam" id="PF23598">
    <property type="entry name" value="LRR_14"/>
    <property type="match status" value="1"/>
</dbReference>
<name>A0A7J7NKR5_9MAGN</name>
<evidence type="ECO:0000259" key="16">
    <source>
        <dbReference type="Pfam" id="PF23598"/>
    </source>
</evidence>
<dbReference type="FunFam" id="3.80.10.10:FF:000095">
    <property type="entry name" value="LRR receptor-like serine/threonine-protein kinase GSO1"/>
    <property type="match status" value="1"/>
</dbReference>
<dbReference type="FunFam" id="3.80.10.10:FF:001347">
    <property type="entry name" value="LRR receptor-like serine/threonine-protein kinase GSO2"/>
    <property type="match status" value="1"/>
</dbReference>
<dbReference type="PROSITE" id="PS51450">
    <property type="entry name" value="LRR"/>
    <property type="match status" value="3"/>
</dbReference>
<comment type="caution">
    <text evidence="17">The sequence shown here is derived from an EMBL/GenBank/DDBJ whole genome shotgun (WGS) entry which is preliminary data.</text>
</comment>
<dbReference type="EMBL" id="JACGCM010000723">
    <property type="protein sequence ID" value="KAF6167610.1"/>
    <property type="molecule type" value="Genomic_DNA"/>
</dbReference>
<feature type="compositionally biased region" description="Basic and acidic residues" evidence="12">
    <location>
        <begin position="93"/>
        <end position="109"/>
    </location>
</feature>
<evidence type="ECO:0000256" key="3">
    <source>
        <dbReference type="ARBA" id="ARBA00022475"/>
    </source>
</evidence>
<keyword evidence="7" id="KW-0677">Repeat</keyword>
<feature type="region of interest" description="Disordered" evidence="12">
    <location>
        <begin position="74"/>
        <end position="110"/>
    </location>
</feature>
<evidence type="ECO:0000259" key="15">
    <source>
        <dbReference type="Pfam" id="PF13378"/>
    </source>
</evidence>
<dbReference type="PRINTS" id="PR00019">
    <property type="entry name" value="LEURICHRPT"/>
</dbReference>
<dbReference type="Proteomes" id="UP000541444">
    <property type="component" value="Unassembled WGS sequence"/>
</dbReference>
<feature type="domain" description="Leucine-rich repeat-containing N-terminal plant-type" evidence="14">
    <location>
        <begin position="167"/>
        <end position="203"/>
    </location>
</feature>
<evidence type="ECO:0000256" key="7">
    <source>
        <dbReference type="ARBA" id="ARBA00022737"/>
    </source>
</evidence>
<dbReference type="FunFam" id="3.80.10.10:FF:000383">
    <property type="entry name" value="Leucine-rich repeat receptor protein kinase EMS1"/>
    <property type="match status" value="1"/>
</dbReference>
<feature type="domain" description="Disease resistance R13L4/SHOC-2-like LRR" evidence="16">
    <location>
        <begin position="327"/>
        <end position="583"/>
    </location>
</feature>
<protein>
    <recommendedName>
        <fullName evidence="19">Leucine-rich repeat-containing N-terminal plant-type domain-containing protein</fullName>
    </recommendedName>
</protein>
<dbReference type="OrthoDB" id="1600340at2759"/>
<evidence type="ECO:0000256" key="13">
    <source>
        <dbReference type="SAM" id="Phobius"/>
    </source>
</evidence>
<dbReference type="InterPro" id="IPR036849">
    <property type="entry name" value="Enolase-like_C_sf"/>
</dbReference>
<feature type="transmembrane region" description="Helical" evidence="13">
    <location>
        <begin position="1252"/>
        <end position="1270"/>
    </location>
</feature>
<evidence type="ECO:0000256" key="8">
    <source>
        <dbReference type="ARBA" id="ARBA00022989"/>
    </source>
</evidence>
<dbReference type="InterPro" id="IPR055414">
    <property type="entry name" value="LRR_R13L4/SHOC2-like"/>
</dbReference>
<keyword evidence="10" id="KW-0675">Receptor</keyword>
<dbReference type="GO" id="GO:0005886">
    <property type="term" value="C:plasma membrane"/>
    <property type="evidence" value="ECO:0007669"/>
    <property type="project" value="UniProtKB-SubCell"/>
</dbReference>
<evidence type="ECO:0000256" key="12">
    <source>
        <dbReference type="SAM" id="MobiDB-lite"/>
    </source>
</evidence>
<evidence type="ECO:0000259" key="14">
    <source>
        <dbReference type="Pfam" id="PF08263"/>
    </source>
</evidence>
<keyword evidence="6" id="KW-0732">Signal</keyword>
<evidence type="ECO:0000256" key="6">
    <source>
        <dbReference type="ARBA" id="ARBA00022729"/>
    </source>
</evidence>
<evidence type="ECO:0000256" key="4">
    <source>
        <dbReference type="ARBA" id="ARBA00022614"/>
    </source>
</evidence>
<proteinExistence type="inferred from homology"/>
<dbReference type="Pfam" id="PF08263">
    <property type="entry name" value="LRRNT_2"/>
    <property type="match status" value="1"/>
</dbReference>
<dbReference type="SMART" id="SM00369">
    <property type="entry name" value="LRR_TYP"/>
    <property type="match status" value="10"/>
</dbReference>
<keyword evidence="5 13" id="KW-0812">Transmembrane</keyword>
<dbReference type="Pfam" id="PF00560">
    <property type="entry name" value="LRR_1"/>
    <property type="match status" value="5"/>
</dbReference>
<keyword evidence="3" id="KW-1003">Cell membrane</keyword>
<dbReference type="PANTHER" id="PTHR48063:SF98">
    <property type="entry name" value="LRR RECEPTOR-LIKE SERINE_THREONINE-PROTEIN KINASE FLS2"/>
    <property type="match status" value="1"/>
</dbReference>
<dbReference type="InterPro" id="IPR029065">
    <property type="entry name" value="Enolase_C-like"/>
</dbReference>
<dbReference type="Gene3D" id="3.80.10.10">
    <property type="entry name" value="Ribonuclease Inhibitor"/>
    <property type="match status" value="5"/>
</dbReference>
<dbReference type="InterPro" id="IPR032675">
    <property type="entry name" value="LRR_dom_sf"/>
</dbReference>
<evidence type="ECO:0000313" key="18">
    <source>
        <dbReference type="Proteomes" id="UP000541444"/>
    </source>
</evidence>
<dbReference type="Pfam" id="PF13378">
    <property type="entry name" value="MR_MLE_C"/>
    <property type="match status" value="1"/>
</dbReference>
<sequence>MVSTHDQLKQTKKILVSSLKIHRKPNSKKNVNSEMGNSEDRFTELEHKVSNPTTILGELVVQLHIANLAKVSTLTKRQERKKKKGIAEEENSEGNKEEDKDSSDAESVKKISVIAPRQEREVLIGEKSVGCSTVQRPGVIVLLLLTIMNFSSSSSLGDRSKVTCIEREREALLSFRKGLIDRSNRLESWESDDCCKWIGVQCDNATGHIVHLNLRNPVDLYDDGSYEKHKDLKLRGELNLSLLELKGLNYLDLSQNEFRGIPVPSFLGSLHNLKYLNLSIAGFVGGRSLRWASNLSSLQYLDMSQVDLRSSSDWLQVLNTLPSLLELNLSNCGLGKFHFLPNVNFTALVSLDLSFNSYSLMPNWLFNLTRLVSLDLRYNNFHGPLPNALLNLNALELLDLSHNLFLNSTIPHWLYNFTSLVGLDLSYNDLSGTISSDVGNLTSLTNLHISNNKFEGGLPNTLANLCSLQELDLSTNKLTGEISPLLGNSSRCISNSLRSLLLGSNRLLGSIPMSLGKFSLFEVLDLQNNKLNGSVPKELGFLSKLNYLSVSNNSLDGVVSEGHFVNLTRLTTLGMSSNPLVFNVSTSWVPPFQLKHISLNCQMGPKFPEWLKTQRDFGWLELSGSGISDTIPNWFWNLSSKISHLDLSHNQIKGELPNHSILNSEDLRVNQILICLGSNHFEGPIPHLSSRVHELDLSNNSFSGPISTFLCNPRSKENQLIALDLSGNLISGELPQCWMYWPYLEGINLGNNNLTGTIPSSIGSLLTLTSLNLRSNSLYGELPSSMRNCSGLTTIDIGENKFTGNIPIWMGKSFPNLLILVLHSNKFDGTIPQELCHLTSLRILYLSHNHLLGTIPSCFNNFSAMATAQNPNRTYIDFSYNLKLIEKTLLVTKGMEQEYSITLALVTSMDLSANNLSGTIPTEMTSLVGLRWLNLSGNSLTGMIPKNVGSMTSMESLDLSNNHLSGEIPQSMSKITFLGYLNFSYNNLSGKIPTSTQLQSFNESSYIGNPELCGPPLENKCTEDKSPPGQDEGNKIDENGEESWIDWFSVSMAPGFIVGFCGFYVILVFKKSWRIALFRFIEDVRAGLEMAVIDAIVKGIGVPLWRLFGGVSNTITTDIMIPIVSPAEAANLALKYYKEGFNTLKLKVGHNLDSDRKMGVTPILFEQPVHRDDWEGLGRVTHVVKSKYGISVTADECCRSLVDVEKIIKENLADVINIKLAKVGVLGALEIIEVVRESGLNPMIGGMVATSWLWALLVIWLLALGISTFANPVSYQNSAVLISSYDTRGVWWHRRYRRKRGLFPEEMGLFVKLRKLL</sequence>
<accession>A0A7J7NKR5</accession>
<dbReference type="FunFam" id="3.80.10.10:FF:000111">
    <property type="entry name" value="LRR receptor-like serine/threonine-protein kinase ERECTA"/>
    <property type="match status" value="1"/>
</dbReference>
<evidence type="ECO:0000256" key="11">
    <source>
        <dbReference type="ARBA" id="ARBA00023180"/>
    </source>
</evidence>
<evidence type="ECO:0000256" key="9">
    <source>
        <dbReference type="ARBA" id="ARBA00023136"/>
    </source>
</evidence>
<keyword evidence="9 13" id="KW-0472">Membrane</keyword>
<evidence type="ECO:0000256" key="2">
    <source>
        <dbReference type="ARBA" id="ARBA00009592"/>
    </source>
</evidence>
<keyword evidence="8 13" id="KW-1133">Transmembrane helix</keyword>
<comment type="subcellular location">
    <subcellularLocation>
        <location evidence="1">Cell membrane</location>
        <topology evidence="1">Single-pass type I membrane protein</topology>
    </subcellularLocation>
</comment>
<dbReference type="PANTHER" id="PTHR48063">
    <property type="entry name" value="LRR RECEPTOR-LIKE KINASE"/>
    <property type="match status" value="1"/>
</dbReference>
<comment type="similarity">
    <text evidence="2">Belongs to the RLP family.</text>
</comment>
<dbReference type="InterPro" id="IPR003591">
    <property type="entry name" value="Leu-rich_rpt_typical-subtyp"/>
</dbReference>
<keyword evidence="11" id="KW-0325">Glycoprotein</keyword>
<reference evidence="17 18" key="1">
    <citation type="journal article" date="2020" name="IScience">
        <title>Genome Sequencing of the Endangered Kingdonia uniflora (Circaeasteraceae, Ranunculales) Reveals Potential Mechanisms of Evolutionary Specialization.</title>
        <authorList>
            <person name="Sun Y."/>
            <person name="Deng T."/>
            <person name="Zhang A."/>
            <person name="Moore M.J."/>
            <person name="Landis J.B."/>
            <person name="Lin N."/>
            <person name="Zhang H."/>
            <person name="Zhang X."/>
            <person name="Huang J."/>
            <person name="Zhang X."/>
            <person name="Sun H."/>
            <person name="Wang H."/>
        </authorList>
    </citation>
    <scope>NUCLEOTIDE SEQUENCE [LARGE SCALE GENOMIC DNA]</scope>
    <source>
        <strain evidence="17">TB1705</strain>
        <tissue evidence="17">Leaf</tissue>
    </source>
</reference>
<feature type="transmembrane region" description="Helical" evidence="13">
    <location>
        <begin position="1044"/>
        <end position="1069"/>
    </location>
</feature>